<name>A0A6L2K187_TANCI</name>
<proteinExistence type="predicted"/>
<protein>
    <submittedName>
        <fullName evidence="1">Uncharacterized protein</fullName>
    </submittedName>
</protein>
<reference evidence="1" key="1">
    <citation type="journal article" date="2019" name="Sci. Rep.">
        <title>Draft genome of Tanacetum cinerariifolium, the natural source of mosquito coil.</title>
        <authorList>
            <person name="Yamashiro T."/>
            <person name="Shiraishi A."/>
            <person name="Satake H."/>
            <person name="Nakayama K."/>
        </authorList>
    </citation>
    <scope>NUCLEOTIDE SEQUENCE</scope>
</reference>
<organism evidence="1">
    <name type="scientific">Tanacetum cinerariifolium</name>
    <name type="common">Dalmatian daisy</name>
    <name type="synonym">Chrysanthemum cinerariifolium</name>
    <dbReference type="NCBI Taxonomy" id="118510"/>
    <lineage>
        <taxon>Eukaryota</taxon>
        <taxon>Viridiplantae</taxon>
        <taxon>Streptophyta</taxon>
        <taxon>Embryophyta</taxon>
        <taxon>Tracheophyta</taxon>
        <taxon>Spermatophyta</taxon>
        <taxon>Magnoliopsida</taxon>
        <taxon>eudicotyledons</taxon>
        <taxon>Gunneridae</taxon>
        <taxon>Pentapetalae</taxon>
        <taxon>asterids</taxon>
        <taxon>campanulids</taxon>
        <taxon>Asterales</taxon>
        <taxon>Asteraceae</taxon>
        <taxon>Asteroideae</taxon>
        <taxon>Anthemideae</taxon>
        <taxon>Anthemidinae</taxon>
        <taxon>Tanacetum</taxon>
    </lineage>
</organism>
<accession>A0A6L2K187</accession>
<dbReference type="EMBL" id="BKCJ010001489">
    <property type="protein sequence ID" value="GEU41835.1"/>
    <property type="molecule type" value="Genomic_DNA"/>
</dbReference>
<dbReference type="AlphaFoldDB" id="A0A6L2K187"/>
<sequence length="173" mass="18170">CGSRSLTNVAAYNPSAEADYLSALQRLQSVDFPLIAELKANKDASVEVIINLLCLEDALAEKLDVSSSRVRKIKENFANHVSALRGVFVPLSEPLFVMDLEGTKGTFGATPDSTTALSVTSVSVSTIPPISTDDYEIAHTEGEEGAGADVEAVADEGADPFLDVGGAELDVPE</sequence>
<evidence type="ECO:0000313" key="1">
    <source>
        <dbReference type="EMBL" id="GEU41835.1"/>
    </source>
</evidence>
<gene>
    <name evidence="1" type="ORF">Tci_013813</name>
</gene>
<feature type="non-terminal residue" evidence="1">
    <location>
        <position position="1"/>
    </location>
</feature>
<comment type="caution">
    <text evidence="1">The sequence shown here is derived from an EMBL/GenBank/DDBJ whole genome shotgun (WGS) entry which is preliminary data.</text>
</comment>